<accession>A0A2T9Y2F0</accession>
<feature type="chain" id="PRO_5015725711" evidence="1">
    <location>
        <begin position="20"/>
        <end position="369"/>
    </location>
</feature>
<dbReference type="STRING" id="133385.A0A2T9Y2F0"/>
<dbReference type="AlphaFoldDB" id="A0A2T9Y2F0"/>
<comment type="caution">
    <text evidence="2">The sequence shown here is derived from an EMBL/GenBank/DDBJ whole genome shotgun (WGS) entry which is preliminary data.</text>
</comment>
<dbReference type="PANTHER" id="PTHR13593:SF140">
    <property type="entry name" value="PLC-LIKE PHOSPHODIESTERASE"/>
    <property type="match status" value="1"/>
</dbReference>
<sequence length="369" mass="42627">MRGIIKRLIYFLFILYTNSNENTDVECFGSKLACEYNYSDMTFTKTRASFAVISNKDKNSIFATQILSIKEQLEGGVHAFHLTLHRDPKATDLKSKPFLCYPDCTQIRGGYLVDTLNIFYSWLNSHPSVILTIFLDNTFLIPAQDIIDAFSKAKLLQYTFPKFLLNTLSEDESGYKWPKIGKMIETDKRLVVFEEVSDSLAPKLAWVHSASTEILKIEKTADYLSGEWKCNPWRADGFNYLVEISHYANATAIVNNTLTDDIPNFENAAYMNSEQYYKHILFCKHSVSINWVNFMLVDFFGVGDIPEINNGLNSLNSTLNYFDFLPDFYENKAPLLQNFVKYIKSRSSKKHYNFFLNFLLLSFCLCFTF</sequence>
<protein>
    <submittedName>
        <fullName evidence="2">Uncharacterized protein</fullName>
    </submittedName>
</protein>
<dbReference type="Gene3D" id="3.20.20.190">
    <property type="entry name" value="Phosphatidylinositol (PI) phosphodiesterase"/>
    <property type="match status" value="1"/>
</dbReference>
<dbReference type="PANTHER" id="PTHR13593">
    <property type="match status" value="1"/>
</dbReference>
<evidence type="ECO:0000313" key="2">
    <source>
        <dbReference type="EMBL" id="PVU86511.1"/>
    </source>
</evidence>
<dbReference type="InterPro" id="IPR017946">
    <property type="entry name" value="PLC-like_Pdiesterase_TIM-brl"/>
</dbReference>
<dbReference type="GO" id="GO:0008081">
    <property type="term" value="F:phosphoric diester hydrolase activity"/>
    <property type="evidence" value="ECO:0007669"/>
    <property type="project" value="InterPro"/>
</dbReference>
<gene>
    <name evidence="2" type="ORF">BB561_006686</name>
</gene>
<reference evidence="2 3" key="1">
    <citation type="journal article" date="2018" name="MBio">
        <title>Comparative Genomics Reveals the Core Gene Toolbox for the Fungus-Insect Symbiosis.</title>
        <authorList>
            <person name="Wang Y."/>
            <person name="Stata M."/>
            <person name="Wang W."/>
            <person name="Stajich J.E."/>
            <person name="White M.M."/>
            <person name="Moncalvo J.M."/>
        </authorList>
    </citation>
    <scope>NUCLEOTIDE SEQUENCE [LARGE SCALE GENOMIC DNA]</scope>
    <source>
        <strain evidence="2 3">SWE-8-4</strain>
    </source>
</reference>
<dbReference type="Pfam" id="PF26146">
    <property type="entry name" value="PI-PLC_X"/>
    <property type="match status" value="1"/>
</dbReference>
<proteinExistence type="predicted"/>
<evidence type="ECO:0000256" key="1">
    <source>
        <dbReference type="SAM" id="SignalP"/>
    </source>
</evidence>
<feature type="signal peptide" evidence="1">
    <location>
        <begin position="1"/>
        <end position="19"/>
    </location>
</feature>
<dbReference type="Proteomes" id="UP000245383">
    <property type="component" value="Unassembled WGS sequence"/>
</dbReference>
<evidence type="ECO:0000313" key="3">
    <source>
        <dbReference type="Proteomes" id="UP000245383"/>
    </source>
</evidence>
<organism evidence="2 3">
    <name type="scientific">Smittium simulii</name>
    <dbReference type="NCBI Taxonomy" id="133385"/>
    <lineage>
        <taxon>Eukaryota</taxon>
        <taxon>Fungi</taxon>
        <taxon>Fungi incertae sedis</taxon>
        <taxon>Zoopagomycota</taxon>
        <taxon>Kickxellomycotina</taxon>
        <taxon>Harpellomycetes</taxon>
        <taxon>Harpellales</taxon>
        <taxon>Legeriomycetaceae</taxon>
        <taxon>Smittium</taxon>
    </lineage>
</organism>
<dbReference type="OrthoDB" id="7984201at2759"/>
<keyword evidence="1" id="KW-0732">Signal</keyword>
<dbReference type="InterPro" id="IPR051057">
    <property type="entry name" value="PI-PLC_domain"/>
</dbReference>
<keyword evidence="3" id="KW-1185">Reference proteome</keyword>
<dbReference type="GO" id="GO:0006629">
    <property type="term" value="P:lipid metabolic process"/>
    <property type="evidence" value="ECO:0007669"/>
    <property type="project" value="InterPro"/>
</dbReference>
<dbReference type="EMBL" id="MBFR01000660">
    <property type="protein sequence ID" value="PVU86511.1"/>
    <property type="molecule type" value="Genomic_DNA"/>
</dbReference>
<name>A0A2T9Y2F0_9FUNG</name>
<dbReference type="SUPFAM" id="SSF51695">
    <property type="entry name" value="PLC-like phosphodiesterases"/>
    <property type="match status" value="1"/>
</dbReference>